<dbReference type="Proteomes" id="UP000317550">
    <property type="component" value="Chromosome"/>
</dbReference>
<reference evidence="2" key="1">
    <citation type="submission" date="2019-07" db="EMBL/GenBank/DDBJ databases">
        <title>Chitinimonas sp. nov., isolated from Ny-Alesund, arctica soil.</title>
        <authorList>
            <person name="Xu Q."/>
            <person name="Peng F."/>
        </authorList>
    </citation>
    <scope>NUCLEOTIDE SEQUENCE [LARGE SCALE GENOMIC DNA]</scope>
    <source>
        <strain evidence="2">R3-44</strain>
    </source>
</reference>
<dbReference type="EMBL" id="CP041730">
    <property type="protein sequence ID" value="QDQ27135.1"/>
    <property type="molecule type" value="Genomic_DNA"/>
</dbReference>
<dbReference type="AlphaFoldDB" id="A0A516SG48"/>
<gene>
    <name evidence="1" type="ORF">FNU76_12605</name>
</gene>
<evidence type="ECO:0000313" key="1">
    <source>
        <dbReference type="EMBL" id="QDQ27135.1"/>
    </source>
</evidence>
<name>A0A516SG48_9NEIS</name>
<protein>
    <submittedName>
        <fullName evidence="1">Uncharacterized protein</fullName>
    </submittedName>
</protein>
<dbReference type="RefSeq" id="WP_144278528.1">
    <property type="nucleotide sequence ID" value="NZ_CP041730.1"/>
</dbReference>
<organism evidence="1 2">
    <name type="scientific">Chitinimonas arctica</name>
    <dbReference type="NCBI Taxonomy" id="2594795"/>
    <lineage>
        <taxon>Bacteria</taxon>
        <taxon>Pseudomonadati</taxon>
        <taxon>Pseudomonadota</taxon>
        <taxon>Betaproteobacteria</taxon>
        <taxon>Neisseriales</taxon>
        <taxon>Chitinibacteraceae</taxon>
        <taxon>Chitinimonas</taxon>
    </lineage>
</organism>
<dbReference type="KEGG" id="cari:FNU76_12605"/>
<accession>A0A516SG48</accession>
<sequence length="93" mass="10248">MEFAEVQAQHFSTLSRDPFPHVLIERALLQLVSGEGESAQFRRNVLAAAGWPHSSLISFGKYPDQAATAFNRIRLVLAQSEDPATILAKLKQG</sequence>
<keyword evidence="2" id="KW-1185">Reference proteome</keyword>
<dbReference type="OrthoDB" id="9155076at2"/>
<evidence type="ECO:0000313" key="2">
    <source>
        <dbReference type="Proteomes" id="UP000317550"/>
    </source>
</evidence>
<proteinExistence type="predicted"/>